<evidence type="ECO:0000259" key="2">
    <source>
        <dbReference type="Pfam" id="PF12706"/>
    </source>
</evidence>
<dbReference type="InterPro" id="IPR001279">
    <property type="entry name" value="Metallo-B-lactamas"/>
</dbReference>
<dbReference type="SUPFAM" id="SSF56281">
    <property type="entry name" value="Metallo-hydrolase/oxidoreductase"/>
    <property type="match status" value="1"/>
</dbReference>
<keyword evidence="4" id="KW-1185">Reference proteome</keyword>
<feature type="transmembrane region" description="Helical" evidence="1">
    <location>
        <begin position="6"/>
        <end position="27"/>
    </location>
</feature>
<reference evidence="3 4" key="1">
    <citation type="submission" date="2017-05" db="EMBL/GenBank/DDBJ databases">
        <authorList>
            <person name="Varghese N."/>
            <person name="Submissions S."/>
        </authorList>
    </citation>
    <scope>NUCLEOTIDE SEQUENCE [LARGE SCALE GENOMIC DNA]</scope>
    <source>
        <strain evidence="3 4">DSM 19036</strain>
    </source>
</reference>
<dbReference type="InterPro" id="IPR036866">
    <property type="entry name" value="RibonucZ/Hydroxyglut_hydro"/>
</dbReference>
<dbReference type="RefSeq" id="WP_185960569.1">
    <property type="nucleotide sequence ID" value="NZ_CBCSJO010000011.1"/>
</dbReference>
<dbReference type="Gene3D" id="3.60.15.10">
    <property type="entry name" value="Ribonuclease Z/Hydroxyacylglutathione hydrolase-like"/>
    <property type="match status" value="1"/>
</dbReference>
<dbReference type="PANTHER" id="PTHR15032:SF4">
    <property type="entry name" value="N-ACYL-PHOSPHATIDYLETHANOLAMINE-HYDROLYZING PHOSPHOLIPASE D"/>
    <property type="match status" value="1"/>
</dbReference>
<sequence>MYISFTIILISVLIIYLILNIPAFGRLPGGARRDRIKILPTYNNGQIRNFANTPDLGEGVTYLDIMKAMIKGNAHTKPPAPLPFVKPEIDSVEGTKVTWFGHSSYLLQIDKIKILVDPVFSRSTSPFSFVGNKSYDGTDFIHAEDFGKIDIILITHDHYDHLDMDSILKLKDKAGHFVTSLGVGAHLERWGVPAEKITELSWAESTSLLGLNFTGTIARHFSGRKFKRGQTLWSAFIIQTPSYKIFLGGDSGYGSHFKMIHDKYGSFDLAILECGQYNAYWPYIHMFPEQVVQAAKDLEAKVLLPVHWGKFSLALHDWDDSIRRVVKSAEEQQQKITTPQLGETVVLGESYPDSKWWLNVAAVKQ</sequence>
<dbReference type="GO" id="GO:0005737">
    <property type="term" value="C:cytoplasm"/>
    <property type="evidence" value="ECO:0007669"/>
    <property type="project" value="TreeGrafter"/>
</dbReference>
<evidence type="ECO:0000256" key="1">
    <source>
        <dbReference type="SAM" id="Phobius"/>
    </source>
</evidence>
<keyword evidence="1" id="KW-0472">Membrane</keyword>
<dbReference type="EMBL" id="FXTN01000012">
    <property type="protein sequence ID" value="SMO95284.1"/>
    <property type="molecule type" value="Genomic_DNA"/>
</dbReference>
<protein>
    <submittedName>
        <fullName evidence="3">L-ascorbate metabolism protein UlaG, beta-lactamase superfamily</fullName>
    </submittedName>
</protein>
<dbReference type="Pfam" id="PF12706">
    <property type="entry name" value="Lactamase_B_2"/>
    <property type="match status" value="1"/>
</dbReference>
<organism evidence="3 4">
    <name type="scientific">Pedobacter westerhofensis</name>
    <dbReference type="NCBI Taxonomy" id="425512"/>
    <lineage>
        <taxon>Bacteria</taxon>
        <taxon>Pseudomonadati</taxon>
        <taxon>Bacteroidota</taxon>
        <taxon>Sphingobacteriia</taxon>
        <taxon>Sphingobacteriales</taxon>
        <taxon>Sphingobacteriaceae</taxon>
        <taxon>Pedobacter</taxon>
    </lineage>
</organism>
<dbReference type="Proteomes" id="UP000320300">
    <property type="component" value="Unassembled WGS sequence"/>
</dbReference>
<dbReference type="AlphaFoldDB" id="A0A521FH22"/>
<dbReference type="PANTHER" id="PTHR15032">
    <property type="entry name" value="N-ACYL-PHOSPHATIDYLETHANOLAMINE-HYDROLYZING PHOSPHOLIPASE D"/>
    <property type="match status" value="1"/>
</dbReference>
<name>A0A521FH22_9SPHI</name>
<keyword evidence="1" id="KW-1133">Transmembrane helix</keyword>
<keyword evidence="1" id="KW-0812">Transmembrane</keyword>
<gene>
    <name evidence="3" type="ORF">SAMN06265348_11278</name>
</gene>
<accession>A0A521FH22</accession>
<feature type="domain" description="Metallo-beta-lactamase" evidence="2">
    <location>
        <begin position="114"/>
        <end position="308"/>
    </location>
</feature>
<evidence type="ECO:0000313" key="4">
    <source>
        <dbReference type="Proteomes" id="UP000320300"/>
    </source>
</evidence>
<proteinExistence type="predicted"/>
<evidence type="ECO:0000313" key="3">
    <source>
        <dbReference type="EMBL" id="SMO95284.1"/>
    </source>
</evidence>